<evidence type="ECO:0000313" key="2">
    <source>
        <dbReference type="EMBL" id="MCZ8537610.1"/>
    </source>
</evidence>
<accession>A0A9X3LHS7</accession>
<keyword evidence="3" id="KW-1185">Reference proteome</keyword>
<evidence type="ECO:0000313" key="3">
    <source>
        <dbReference type="Proteomes" id="UP001152173"/>
    </source>
</evidence>
<keyword evidence="1" id="KW-0472">Membrane</keyword>
<dbReference type="NCBIfam" id="TIGR02206">
    <property type="entry name" value="intg_mem_TP0381"/>
    <property type="match status" value="1"/>
</dbReference>
<gene>
    <name evidence="2" type="ORF">M9R32_10490</name>
</gene>
<dbReference type="EMBL" id="JAMKBJ010000008">
    <property type="protein sequence ID" value="MCZ8537610.1"/>
    <property type="molecule type" value="Genomic_DNA"/>
</dbReference>
<reference evidence="2" key="1">
    <citation type="submission" date="2022-05" db="EMBL/GenBank/DDBJ databases">
        <authorList>
            <person name="Colautti A."/>
            <person name="Iacumin L."/>
        </authorList>
    </citation>
    <scope>NUCLEOTIDE SEQUENCE</scope>
    <source>
        <strain evidence="2">SK 55</strain>
    </source>
</reference>
<sequence>MLKQEGQAFVMFSTAHVVAIVGLGLMIVLLVVFKNKWTIQPRKMKRYERLFAVSLLGMDLAYYIWLFQSERWSLGNSLPLELCSISLVLTIVLLWTGNKHVYDFVFYAGIGGALQAIATPVLDISFPHFRYFHFFYTHAGIVLVALYFTWVKGYSPTFKGILKTMLALNVLLPIVFLINVLFDGNYMFLRSKPVNGSLLDFLGPYPWYIVSLEVVAFFIFVCLWLVFREKRSGVTY</sequence>
<name>A0A9X3LHS7_9BACL</name>
<comment type="caution">
    <text evidence="2">The sequence shown here is derived from an EMBL/GenBank/DDBJ whole genome shotgun (WGS) entry which is preliminary data.</text>
</comment>
<feature type="transmembrane region" description="Helical" evidence="1">
    <location>
        <begin position="134"/>
        <end position="154"/>
    </location>
</feature>
<dbReference type="RefSeq" id="WP_269926704.1">
    <property type="nucleotide sequence ID" value="NZ_JAMKBJ010000008.1"/>
</dbReference>
<dbReference type="Pfam" id="PF14808">
    <property type="entry name" value="TMEM164"/>
    <property type="match status" value="1"/>
</dbReference>
<feature type="transmembrane region" description="Helical" evidence="1">
    <location>
        <begin position="47"/>
        <end position="66"/>
    </location>
</feature>
<feature type="transmembrane region" description="Helical" evidence="1">
    <location>
        <begin position="78"/>
        <end position="97"/>
    </location>
</feature>
<feature type="transmembrane region" description="Helical" evidence="1">
    <location>
        <begin position="104"/>
        <end position="122"/>
    </location>
</feature>
<feature type="transmembrane region" description="Helical" evidence="1">
    <location>
        <begin position="166"/>
        <end position="187"/>
    </location>
</feature>
<keyword evidence="1" id="KW-1133">Transmembrane helix</keyword>
<proteinExistence type="predicted"/>
<protein>
    <submittedName>
        <fullName evidence="2">TIGR02206 family membrane protein</fullName>
    </submittedName>
</protein>
<keyword evidence="1" id="KW-0812">Transmembrane</keyword>
<dbReference type="InterPro" id="IPR011737">
    <property type="entry name" value="CHP02206_TP0381"/>
</dbReference>
<dbReference type="AlphaFoldDB" id="A0A9X3LHS7"/>
<evidence type="ECO:0000256" key="1">
    <source>
        <dbReference type="SAM" id="Phobius"/>
    </source>
</evidence>
<dbReference type="Proteomes" id="UP001152173">
    <property type="component" value="Unassembled WGS sequence"/>
</dbReference>
<organism evidence="2 3">
    <name type="scientific">Paenisporosarcina quisquiliarum</name>
    <dbReference type="NCBI Taxonomy" id="365346"/>
    <lineage>
        <taxon>Bacteria</taxon>
        <taxon>Bacillati</taxon>
        <taxon>Bacillota</taxon>
        <taxon>Bacilli</taxon>
        <taxon>Bacillales</taxon>
        <taxon>Caryophanaceae</taxon>
        <taxon>Paenisporosarcina</taxon>
    </lineage>
</organism>
<feature type="transmembrane region" description="Helical" evidence="1">
    <location>
        <begin position="12"/>
        <end position="35"/>
    </location>
</feature>
<feature type="transmembrane region" description="Helical" evidence="1">
    <location>
        <begin position="207"/>
        <end position="227"/>
    </location>
</feature>